<reference evidence="1" key="1">
    <citation type="submission" date="2018-05" db="EMBL/GenBank/DDBJ databases">
        <authorList>
            <person name="Lanie J.A."/>
            <person name="Ng W.-L."/>
            <person name="Kazmierczak K.M."/>
            <person name="Andrzejewski T.M."/>
            <person name="Davidsen T.M."/>
            <person name="Wayne K.J."/>
            <person name="Tettelin H."/>
            <person name="Glass J.I."/>
            <person name="Rusch D."/>
            <person name="Podicherti R."/>
            <person name="Tsui H.-C.T."/>
            <person name="Winkler M.E."/>
        </authorList>
    </citation>
    <scope>NUCLEOTIDE SEQUENCE</scope>
</reference>
<protein>
    <submittedName>
        <fullName evidence="1">Uncharacterized protein</fullName>
    </submittedName>
</protein>
<accession>A0A383D6M3</accession>
<organism evidence="1">
    <name type="scientific">marine metagenome</name>
    <dbReference type="NCBI Taxonomy" id="408172"/>
    <lineage>
        <taxon>unclassified sequences</taxon>
        <taxon>metagenomes</taxon>
        <taxon>ecological metagenomes</taxon>
    </lineage>
</organism>
<dbReference type="AlphaFoldDB" id="A0A383D6M3"/>
<gene>
    <name evidence="1" type="ORF">METZ01_LOCUS492804</name>
</gene>
<sequence>KSNYMVIFVSNISGNAHKVHLICGLHEIAEQFRVKDFSVSQSDWEQADVTTYDIVTDA</sequence>
<feature type="non-terminal residue" evidence="1">
    <location>
        <position position="1"/>
    </location>
</feature>
<proteinExistence type="predicted"/>
<dbReference type="EMBL" id="UINC01214633">
    <property type="protein sequence ID" value="SVE39950.1"/>
    <property type="molecule type" value="Genomic_DNA"/>
</dbReference>
<name>A0A383D6M3_9ZZZZ</name>
<evidence type="ECO:0000313" key="1">
    <source>
        <dbReference type="EMBL" id="SVE39950.1"/>
    </source>
</evidence>